<name>A0A0A7RSK0_9CAUD</name>
<organism evidence="1 2">
    <name type="scientific">Escherichia phage DT57C</name>
    <dbReference type="NCBI Taxonomy" id="2681606"/>
    <lineage>
        <taxon>Viruses</taxon>
        <taxon>Duplodnaviria</taxon>
        <taxon>Heunggongvirae</taxon>
        <taxon>Uroviricota</taxon>
        <taxon>Caudoviricetes</taxon>
        <taxon>Demerecviridae</taxon>
        <taxon>Markadamsvirinae</taxon>
        <taxon>Tequintavirus</taxon>
        <taxon>Tequintavirus DT57C</taxon>
    </lineage>
</organism>
<dbReference type="KEGG" id="vg:24723639"/>
<accession>A0A0A7RSK0</accession>
<evidence type="ECO:0000313" key="2">
    <source>
        <dbReference type="Proteomes" id="UP000031090"/>
    </source>
</evidence>
<reference evidence="2" key="1">
    <citation type="submission" date="2014-10" db="EMBL/GenBank/DDBJ databases">
        <title>Host range determinants in two T5-related coliphages isolated from horse feces.</title>
        <authorList>
            <person name="Golomidova A.K."/>
            <person name="Kulikov E.E."/>
            <person name="Letarov A.V."/>
            <person name="Prokhorov N.S."/>
        </authorList>
    </citation>
    <scope>NUCLEOTIDE SEQUENCE [LARGE SCALE GENOMIC DNA]</scope>
</reference>
<proteinExistence type="predicted"/>
<evidence type="ECO:0000313" key="1">
    <source>
        <dbReference type="EMBL" id="AJA41652.1"/>
    </source>
</evidence>
<dbReference type="Proteomes" id="UP000031090">
    <property type="component" value="Segment"/>
</dbReference>
<protein>
    <submittedName>
        <fullName evidence="1">Putative membrane protein</fullName>
    </submittedName>
</protein>
<dbReference type="EMBL" id="KM979354">
    <property type="protein sequence ID" value="AJA41652.1"/>
    <property type="molecule type" value="Genomic_DNA"/>
</dbReference>
<dbReference type="RefSeq" id="YP_009149913.1">
    <property type="nucleotide sequence ID" value="NC_027356.1"/>
</dbReference>
<sequence>MMEVVATLIVIQVWATFIVSYNAYVRLKTLEAQVKQQQVTLEKLVLLQRCDSTRILQIERELDV</sequence>
<gene>
    <name evidence="1" type="ORF">DT57C_000132</name>
</gene>
<dbReference type="GeneID" id="24723639"/>
<reference evidence="1 2" key="2">
    <citation type="journal article" date="2015" name="Arch. Virol.">
        <title>Complete genome sequences of T5-related Escherichia coli bacteriophages DT57C and DT571/2 isolated from horse feces.</title>
        <authorList>
            <person name="Golomidova A.K."/>
            <person name="Kulikov E.E."/>
            <person name="Prokhorov N.S."/>
            <person name="Guerrero-Ferreira R.C."/>
            <person name="Ksenzenko V.N."/>
            <person name="Tarasyan K.K."/>
            <person name="Letarov A.V."/>
        </authorList>
    </citation>
    <scope>NUCLEOTIDE SEQUENCE [LARGE SCALE GENOMIC DNA]</scope>
</reference>
<keyword evidence="2" id="KW-1185">Reference proteome</keyword>